<evidence type="ECO:0000313" key="4">
    <source>
        <dbReference type="EMBL" id="KAA5535095.1"/>
    </source>
</evidence>
<dbReference type="GO" id="GO:0003677">
    <property type="term" value="F:DNA binding"/>
    <property type="evidence" value="ECO:0007669"/>
    <property type="project" value="InterPro"/>
</dbReference>
<dbReference type="Pfam" id="PF04397">
    <property type="entry name" value="LytTR"/>
    <property type="match status" value="1"/>
</dbReference>
<name>A0A5M6CPD2_9BACT</name>
<dbReference type="InterPro" id="IPR007492">
    <property type="entry name" value="LytTR_DNA-bd_dom"/>
</dbReference>
<accession>A0A5M6CPD2</accession>
<dbReference type="Proteomes" id="UP000323632">
    <property type="component" value="Unassembled WGS sequence"/>
</dbReference>
<dbReference type="SMART" id="SM00850">
    <property type="entry name" value="LytTR"/>
    <property type="match status" value="1"/>
</dbReference>
<dbReference type="RefSeq" id="WP_150032774.1">
    <property type="nucleotide sequence ID" value="NZ_VWSH01000002.1"/>
</dbReference>
<dbReference type="PROSITE" id="PS50110">
    <property type="entry name" value="RESPONSE_REGULATORY"/>
    <property type="match status" value="1"/>
</dbReference>
<keyword evidence="5" id="KW-1185">Reference proteome</keyword>
<feature type="domain" description="Response regulatory" evidence="2">
    <location>
        <begin position="2"/>
        <end position="118"/>
    </location>
</feature>
<comment type="caution">
    <text evidence="4">The sequence shown here is derived from an EMBL/GenBank/DDBJ whole genome shotgun (WGS) entry which is preliminary data.</text>
</comment>
<dbReference type="Gene3D" id="3.40.50.2300">
    <property type="match status" value="1"/>
</dbReference>
<evidence type="ECO:0000313" key="5">
    <source>
        <dbReference type="Proteomes" id="UP000323632"/>
    </source>
</evidence>
<evidence type="ECO:0000259" key="3">
    <source>
        <dbReference type="PROSITE" id="PS50930"/>
    </source>
</evidence>
<protein>
    <submittedName>
        <fullName evidence="4">Uncharacterized protein</fullName>
    </submittedName>
</protein>
<dbReference type="Gene3D" id="2.40.50.1020">
    <property type="entry name" value="LytTr DNA-binding domain"/>
    <property type="match status" value="1"/>
</dbReference>
<comment type="caution">
    <text evidence="1">Lacks conserved residue(s) required for the propagation of feature annotation.</text>
</comment>
<dbReference type="InterPro" id="IPR011006">
    <property type="entry name" value="CheY-like_superfamily"/>
</dbReference>
<sequence length="238" mass="27262">MRILIIDPIIKNALILHQQLLNSDYETVDVVTDPTKGIQSIVRKAPDLVIIGVGSNDFTDIIEILDYIQNKKPALLSILILDKLPESATKKLELYNPIAYLIKPYTLKTLFSIIESAMKIPNPEFQDDLFLKTGTKYERLNLQQLLYAKANGKYTELHFAFGKRLMRISLTNFIKEKINIDLLRTHKSYAVNTTAISSYKSDEIEVGEARIPIGRFFKENVLYFLKKNTLLLSINQKV</sequence>
<dbReference type="PROSITE" id="PS50930">
    <property type="entry name" value="HTH_LYTTR"/>
    <property type="match status" value="1"/>
</dbReference>
<evidence type="ECO:0000256" key="1">
    <source>
        <dbReference type="PROSITE-ProRule" id="PRU00169"/>
    </source>
</evidence>
<dbReference type="InterPro" id="IPR001789">
    <property type="entry name" value="Sig_transdc_resp-reg_receiver"/>
</dbReference>
<evidence type="ECO:0000259" key="2">
    <source>
        <dbReference type="PROSITE" id="PS50110"/>
    </source>
</evidence>
<dbReference type="EMBL" id="VWSH01000002">
    <property type="protein sequence ID" value="KAA5535095.1"/>
    <property type="molecule type" value="Genomic_DNA"/>
</dbReference>
<dbReference type="GO" id="GO:0000160">
    <property type="term" value="P:phosphorelay signal transduction system"/>
    <property type="evidence" value="ECO:0007669"/>
    <property type="project" value="InterPro"/>
</dbReference>
<organism evidence="4 5">
    <name type="scientific">Taibaiella lutea</name>
    <dbReference type="NCBI Taxonomy" id="2608001"/>
    <lineage>
        <taxon>Bacteria</taxon>
        <taxon>Pseudomonadati</taxon>
        <taxon>Bacteroidota</taxon>
        <taxon>Chitinophagia</taxon>
        <taxon>Chitinophagales</taxon>
        <taxon>Chitinophagaceae</taxon>
        <taxon>Taibaiella</taxon>
    </lineage>
</organism>
<feature type="domain" description="HTH LytTR-type" evidence="3">
    <location>
        <begin position="129"/>
        <end position="203"/>
    </location>
</feature>
<reference evidence="4 5" key="1">
    <citation type="submission" date="2019-09" db="EMBL/GenBank/DDBJ databases">
        <title>Genome sequence and assembly of Taibaiella sp.</title>
        <authorList>
            <person name="Chhetri G."/>
        </authorList>
    </citation>
    <scope>NUCLEOTIDE SEQUENCE [LARGE SCALE GENOMIC DNA]</scope>
    <source>
        <strain evidence="4 5">KVB11</strain>
    </source>
</reference>
<gene>
    <name evidence="4" type="ORF">F0919_10920</name>
</gene>
<proteinExistence type="predicted"/>
<dbReference type="SUPFAM" id="SSF52172">
    <property type="entry name" value="CheY-like"/>
    <property type="match status" value="1"/>
</dbReference>
<dbReference type="AlphaFoldDB" id="A0A5M6CPD2"/>